<dbReference type="Proteomes" id="UP000821845">
    <property type="component" value="Chromosome 1"/>
</dbReference>
<name>A0ACB7TMY9_HYAAI</name>
<protein>
    <submittedName>
        <fullName evidence="1">Uncharacterized protein</fullName>
    </submittedName>
</protein>
<evidence type="ECO:0000313" key="2">
    <source>
        <dbReference type="Proteomes" id="UP000821845"/>
    </source>
</evidence>
<proteinExistence type="predicted"/>
<sequence length="134" mass="14648">MPFLRIGARKRAPSIYEAGVQNRDRTTGRPAYLDQSDDEDMPRSLVAAAPLVRVRWPRRARISCAVVPSVARPINMDKEERRCASSPAETLPFVNAKKAAPQGVRNDETPPAPGPGGVGRRHLFSCGSPEAAFR</sequence>
<dbReference type="EMBL" id="CM023481">
    <property type="protein sequence ID" value="KAH6948280.1"/>
    <property type="molecule type" value="Genomic_DNA"/>
</dbReference>
<reference evidence="1" key="1">
    <citation type="submission" date="2020-05" db="EMBL/GenBank/DDBJ databases">
        <title>Large-scale comparative analyses of tick genomes elucidate their genetic diversity and vector capacities.</title>
        <authorList>
            <person name="Jia N."/>
            <person name="Wang J."/>
            <person name="Shi W."/>
            <person name="Du L."/>
            <person name="Sun Y."/>
            <person name="Zhan W."/>
            <person name="Jiang J."/>
            <person name="Wang Q."/>
            <person name="Zhang B."/>
            <person name="Ji P."/>
            <person name="Sakyi L.B."/>
            <person name="Cui X."/>
            <person name="Yuan T."/>
            <person name="Jiang B."/>
            <person name="Yang W."/>
            <person name="Lam T.T.-Y."/>
            <person name="Chang Q."/>
            <person name="Ding S."/>
            <person name="Wang X."/>
            <person name="Zhu J."/>
            <person name="Ruan X."/>
            <person name="Zhao L."/>
            <person name="Wei J."/>
            <person name="Que T."/>
            <person name="Du C."/>
            <person name="Cheng J."/>
            <person name="Dai P."/>
            <person name="Han X."/>
            <person name="Huang E."/>
            <person name="Gao Y."/>
            <person name="Liu J."/>
            <person name="Shao H."/>
            <person name="Ye R."/>
            <person name="Li L."/>
            <person name="Wei W."/>
            <person name="Wang X."/>
            <person name="Wang C."/>
            <person name="Yang T."/>
            <person name="Huo Q."/>
            <person name="Li W."/>
            <person name="Guo W."/>
            <person name="Chen H."/>
            <person name="Zhou L."/>
            <person name="Ni X."/>
            <person name="Tian J."/>
            <person name="Zhou Y."/>
            <person name="Sheng Y."/>
            <person name="Liu T."/>
            <person name="Pan Y."/>
            <person name="Xia L."/>
            <person name="Li J."/>
            <person name="Zhao F."/>
            <person name="Cao W."/>
        </authorList>
    </citation>
    <scope>NUCLEOTIDE SEQUENCE</scope>
    <source>
        <strain evidence="1">Hyas-2018</strain>
    </source>
</reference>
<evidence type="ECO:0000313" key="1">
    <source>
        <dbReference type="EMBL" id="KAH6948280.1"/>
    </source>
</evidence>
<gene>
    <name evidence="1" type="ORF">HPB50_023334</name>
</gene>
<keyword evidence="2" id="KW-1185">Reference proteome</keyword>
<accession>A0ACB7TMY9</accession>
<comment type="caution">
    <text evidence="1">The sequence shown here is derived from an EMBL/GenBank/DDBJ whole genome shotgun (WGS) entry which is preliminary data.</text>
</comment>
<organism evidence="1 2">
    <name type="scientific">Hyalomma asiaticum</name>
    <name type="common">Tick</name>
    <dbReference type="NCBI Taxonomy" id="266040"/>
    <lineage>
        <taxon>Eukaryota</taxon>
        <taxon>Metazoa</taxon>
        <taxon>Ecdysozoa</taxon>
        <taxon>Arthropoda</taxon>
        <taxon>Chelicerata</taxon>
        <taxon>Arachnida</taxon>
        <taxon>Acari</taxon>
        <taxon>Parasitiformes</taxon>
        <taxon>Ixodida</taxon>
        <taxon>Ixodoidea</taxon>
        <taxon>Ixodidae</taxon>
        <taxon>Hyalomminae</taxon>
        <taxon>Hyalomma</taxon>
    </lineage>
</organism>